<gene>
    <name evidence="2" type="ORF">KQX54_016200</name>
</gene>
<keyword evidence="3" id="KW-1185">Reference proteome</keyword>
<feature type="coiled-coil region" evidence="1">
    <location>
        <begin position="34"/>
        <end position="96"/>
    </location>
</feature>
<dbReference type="EMBL" id="JAHXZJ010002609">
    <property type="protein sequence ID" value="KAH0540320.1"/>
    <property type="molecule type" value="Genomic_DNA"/>
</dbReference>
<dbReference type="Gene3D" id="1.10.287.950">
    <property type="entry name" value="Methyl-accepting chemotaxis protein"/>
    <property type="match status" value="1"/>
</dbReference>
<protein>
    <submittedName>
        <fullName evidence="2">Uncharacterized protein</fullName>
    </submittedName>
</protein>
<proteinExistence type="predicted"/>
<accession>A0AAV7I2R0</accession>
<sequence>MTESSQNKPDWSNLNMDEKMNLLLDISFKNSQQIQNFSDSLSKHSEDIKKLSEKFEMSNDKITKLSEDLTTVNGILAEVSEQHASSVRQIKKLTDNVSSNTKKCEENFNSIVSLNSKMDSLIIVPNAHQQLDSSSSQMGNVAPQVALLEKSSESSFHDVYVTSLMMNFIHHQQSN</sequence>
<keyword evidence="1" id="KW-0175">Coiled coil</keyword>
<evidence type="ECO:0000313" key="3">
    <source>
        <dbReference type="Proteomes" id="UP000826195"/>
    </source>
</evidence>
<comment type="caution">
    <text evidence="2">The sequence shown here is derived from an EMBL/GenBank/DDBJ whole genome shotgun (WGS) entry which is preliminary data.</text>
</comment>
<evidence type="ECO:0000313" key="2">
    <source>
        <dbReference type="EMBL" id="KAH0540320.1"/>
    </source>
</evidence>
<reference evidence="2 3" key="1">
    <citation type="journal article" date="2021" name="J. Hered.">
        <title>A chromosome-level genome assembly of the parasitoid wasp, Cotesia glomerata (Hymenoptera: Braconidae).</title>
        <authorList>
            <person name="Pinto B.J."/>
            <person name="Weis J.J."/>
            <person name="Gamble T."/>
            <person name="Ode P.J."/>
            <person name="Paul R."/>
            <person name="Zaspel J.M."/>
        </authorList>
    </citation>
    <scope>NUCLEOTIDE SEQUENCE [LARGE SCALE GENOMIC DNA]</scope>
    <source>
        <strain evidence="2">CgM1</strain>
    </source>
</reference>
<name>A0AAV7I2R0_COTGL</name>
<organism evidence="2 3">
    <name type="scientific">Cotesia glomerata</name>
    <name type="common">Lepidopteran parasitic wasp</name>
    <name type="synonym">Apanteles glomeratus</name>
    <dbReference type="NCBI Taxonomy" id="32391"/>
    <lineage>
        <taxon>Eukaryota</taxon>
        <taxon>Metazoa</taxon>
        <taxon>Ecdysozoa</taxon>
        <taxon>Arthropoda</taxon>
        <taxon>Hexapoda</taxon>
        <taxon>Insecta</taxon>
        <taxon>Pterygota</taxon>
        <taxon>Neoptera</taxon>
        <taxon>Endopterygota</taxon>
        <taxon>Hymenoptera</taxon>
        <taxon>Apocrita</taxon>
        <taxon>Ichneumonoidea</taxon>
        <taxon>Braconidae</taxon>
        <taxon>Microgastrinae</taxon>
        <taxon>Cotesia</taxon>
    </lineage>
</organism>
<dbReference type="Proteomes" id="UP000826195">
    <property type="component" value="Unassembled WGS sequence"/>
</dbReference>
<dbReference type="AlphaFoldDB" id="A0AAV7I2R0"/>
<evidence type="ECO:0000256" key="1">
    <source>
        <dbReference type="SAM" id="Coils"/>
    </source>
</evidence>